<accession>A0ABS2KDX0</accession>
<comment type="caution">
    <text evidence="2">The sequence shown here is derived from an EMBL/GenBank/DDBJ whole genome shotgun (WGS) entry which is preliminary data.</text>
</comment>
<sequence>MASNYDFFGNPIESDQADLVPAASNAYGSIGRDSIGDAAQVATTAAAGVAPQIESVTRVNESGVISGIGSYHSTNDTTPFIYGSGEPGTSVTLYVDGVKYDTVKVDGDGKWFSARFTGVSNGDHVLTVVSDSGKTGAAYDLHVDSSATSFPPDSGGPFVSLDGLHPDADSHAFLGPNFEASDPLHPQFFGTATANASITVYDLVTGQVVGTAQADANGHWQADSLVTIGAGAHEFRAELSDHSAVSGTYPISVSGSASATQSSTEAAQHVDAIQAADVAATTHVASASDVHADHAEQLADPSTHVVEATLSAADVERTPSIDHVYDHVGADIGSGNATDGFPEVVAGHGGGEPGERIFVLLKLPEGQLFQVGASTVQQDGSWTVHISPGDLPLHDISINLIAWAPSLDHESPAFPVYIQDQDTSSSSAPQVDSHADTDAAHGPSLSDVLSSSDAGLFTDQTHHVSHATLSVADVDAQIATGASTVLHAHAQVASADLIALHHQVVPQEQPHHA</sequence>
<dbReference type="Gene3D" id="2.60.40.10">
    <property type="entry name" value="Immunoglobulins"/>
    <property type="match status" value="1"/>
</dbReference>
<name>A0ABS2KDX0_9GAMM</name>
<proteinExistence type="predicted"/>
<evidence type="ECO:0000313" key="2">
    <source>
        <dbReference type="EMBL" id="MBM7129284.1"/>
    </source>
</evidence>
<protein>
    <recommendedName>
        <fullName evidence="4">Bacterial Ig-like domain-containing protein</fullName>
    </recommendedName>
</protein>
<reference evidence="2" key="1">
    <citation type="submission" date="2020-10" db="EMBL/GenBank/DDBJ databases">
        <title>Phylogeny of dyella-like bacteria.</title>
        <authorList>
            <person name="Fu J."/>
        </authorList>
    </citation>
    <scope>NUCLEOTIDE SEQUENCE</scope>
    <source>
        <strain evidence="2">DHON07</strain>
    </source>
</reference>
<evidence type="ECO:0008006" key="4">
    <source>
        <dbReference type="Google" id="ProtNLM"/>
    </source>
</evidence>
<evidence type="ECO:0000256" key="1">
    <source>
        <dbReference type="SAM" id="MobiDB-lite"/>
    </source>
</evidence>
<keyword evidence="3" id="KW-1185">Reference proteome</keyword>
<organism evidence="2 3">
    <name type="scientific">Dyella mobilis</name>
    <dbReference type="NCBI Taxonomy" id="1849582"/>
    <lineage>
        <taxon>Bacteria</taxon>
        <taxon>Pseudomonadati</taxon>
        <taxon>Pseudomonadota</taxon>
        <taxon>Gammaproteobacteria</taxon>
        <taxon>Lysobacterales</taxon>
        <taxon>Rhodanobacteraceae</taxon>
        <taxon>Dyella</taxon>
    </lineage>
</organism>
<dbReference type="RefSeq" id="WP_204630896.1">
    <property type="nucleotide sequence ID" value="NZ_BSOC01000004.1"/>
</dbReference>
<dbReference type="InterPro" id="IPR013783">
    <property type="entry name" value="Ig-like_fold"/>
</dbReference>
<gene>
    <name evidence="2" type="ORF">ISS99_07090</name>
</gene>
<dbReference type="Proteomes" id="UP001430193">
    <property type="component" value="Unassembled WGS sequence"/>
</dbReference>
<feature type="region of interest" description="Disordered" evidence="1">
    <location>
        <begin position="420"/>
        <end position="447"/>
    </location>
</feature>
<dbReference type="EMBL" id="JADIKF010000037">
    <property type="protein sequence ID" value="MBM7129284.1"/>
    <property type="molecule type" value="Genomic_DNA"/>
</dbReference>
<feature type="compositionally biased region" description="Polar residues" evidence="1">
    <location>
        <begin position="420"/>
        <end position="430"/>
    </location>
</feature>
<evidence type="ECO:0000313" key="3">
    <source>
        <dbReference type="Proteomes" id="UP001430193"/>
    </source>
</evidence>